<dbReference type="PANTHER" id="PTHR45947">
    <property type="entry name" value="SULFOQUINOVOSYL TRANSFERASE SQD2"/>
    <property type="match status" value="1"/>
</dbReference>
<evidence type="ECO:0000313" key="4">
    <source>
        <dbReference type="Proteomes" id="UP001595828"/>
    </source>
</evidence>
<dbReference type="CDD" id="cd03801">
    <property type="entry name" value="GT4_PimA-like"/>
    <property type="match status" value="1"/>
</dbReference>
<feature type="domain" description="Glycosyltransferase subfamily 4-like N-terminal" evidence="2">
    <location>
        <begin position="9"/>
        <end position="161"/>
    </location>
</feature>
<reference evidence="4" key="1">
    <citation type="journal article" date="2019" name="Int. J. Syst. Evol. Microbiol.">
        <title>The Global Catalogue of Microorganisms (GCM) 10K type strain sequencing project: providing services to taxonomists for standard genome sequencing and annotation.</title>
        <authorList>
            <consortium name="The Broad Institute Genomics Platform"/>
            <consortium name="The Broad Institute Genome Sequencing Center for Infectious Disease"/>
            <person name="Wu L."/>
            <person name="Ma J."/>
        </authorList>
    </citation>
    <scope>NUCLEOTIDE SEQUENCE [LARGE SCALE GENOMIC DNA]</scope>
    <source>
        <strain evidence="4">CGMCC 1.12989</strain>
    </source>
</reference>
<keyword evidence="4" id="KW-1185">Reference proteome</keyword>
<dbReference type="Pfam" id="PF13439">
    <property type="entry name" value="Glyco_transf_4"/>
    <property type="match status" value="1"/>
</dbReference>
<keyword evidence="3" id="KW-0328">Glycosyltransferase</keyword>
<accession>A0ABV8RMR3</accession>
<evidence type="ECO:0000259" key="2">
    <source>
        <dbReference type="Pfam" id="PF13439"/>
    </source>
</evidence>
<gene>
    <name evidence="3" type="ORF">ACFO0A_02800</name>
</gene>
<protein>
    <submittedName>
        <fullName evidence="3">Glycosyltransferase family 4 protein</fullName>
        <ecNumber evidence="3">2.4.-.-</ecNumber>
    </submittedName>
</protein>
<evidence type="ECO:0000313" key="3">
    <source>
        <dbReference type="EMBL" id="MFC4293984.1"/>
    </source>
</evidence>
<dbReference type="InterPro" id="IPR001296">
    <property type="entry name" value="Glyco_trans_1"/>
</dbReference>
<dbReference type="Proteomes" id="UP001595828">
    <property type="component" value="Unassembled WGS sequence"/>
</dbReference>
<dbReference type="Pfam" id="PF00534">
    <property type="entry name" value="Glycos_transf_1"/>
    <property type="match status" value="1"/>
</dbReference>
<dbReference type="InterPro" id="IPR050194">
    <property type="entry name" value="Glycosyltransferase_grp1"/>
</dbReference>
<keyword evidence="3" id="KW-0808">Transferase</keyword>
<dbReference type="EMBL" id="JBHSDR010000003">
    <property type="protein sequence ID" value="MFC4293984.1"/>
    <property type="molecule type" value="Genomic_DNA"/>
</dbReference>
<dbReference type="SUPFAM" id="SSF53756">
    <property type="entry name" value="UDP-Glycosyltransferase/glycogen phosphorylase"/>
    <property type="match status" value="1"/>
</dbReference>
<dbReference type="Gene3D" id="3.40.50.2000">
    <property type="entry name" value="Glycogen Phosphorylase B"/>
    <property type="match status" value="2"/>
</dbReference>
<dbReference type="GO" id="GO:0016757">
    <property type="term" value="F:glycosyltransferase activity"/>
    <property type="evidence" value="ECO:0007669"/>
    <property type="project" value="UniProtKB-KW"/>
</dbReference>
<dbReference type="RefSeq" id="WP_379537458.1">
    <property type="nucleotide sequence ID" value="NZ_JBHSDR010000003.1"/>
</dbReference>
<comment type="caution">
    <text evidence="3">The sequence shown here is derived from an EMBL/GenBank/DDBJ whole genome shotgun (WGS) entry which is preliminary data.</text>
</comment>
<organism evidence="3 4">
    <name type="scientific">Novosphingobium tardum</name>
    <dbReference type="NCBI Taxonomy" id="1538021"/>
    <lineage>
        <taxon>Bacteria</taxon>
        <taxon>Pseudomonadati</taxon>
        <taxon>Pseudomonadota</taxon>
        <taxon>Alphaproteobacteria</taxon>
        <taxon>Sphingomonadales</taxon>
        <taxon>Sphingomonadaceae</taxon>
        <taxon>Novosphingobium</taxon>
    </lineage>
</organism>
<sequence length="355" mass="38773">MTDAFGGSGGIALYNRDVLKAMSDSPEVASVVALPRIAGPFTEPLPPRVEWREEAARGSLRYVAECMMSVIRRRPIDVIWCAHVNLLSLCAVLSRLAGARLILAIYGVEAWEPFERKSSIPALRRVDRVVSISRYTADRFREWSNFDESRISIVANAIDLSAYSDGGRDPNLVQRYDLAEREVVMILGRMHPSEGKKGFDELLEALPLIRDRRPGVLALVAGEGDDRPRLEAKAEALGIADAVRFTGQVHEAEKAAHYRLADAYVQPSRQEGFGFVHLEAMACGTPAVASIADGAREAVRDGMIGRLIDPSDPDSIVSQTILALDDARGVPEGLAHFAYPRFAGEIAAVLRGVAR</sequence>
<dbReference type="EC" id="2.4.-.-" evidence="3"/>
<feature type="domain" description="Glycosyl transferase family 1" evidence="1">
    <location>
        <begin position="182"/>
        <end position="326"/>
    </location>
</feature>
<evidence type="ECO:0000259" key="1">
    <source>
        <dbReference type="Pfam" id="PF00534"/>
    </source>
</evidence>
<dbReference type="PANTHER" id="PTHR45947:SF3">
    <property type="entry name" value="SULFOQUINOVOSYL TRANSFERASE SQD2"/>
    <property type="match status" value="1"/>
</dbReference>
<name>A0ABV8RMR3_9SPHN</name>
<proteinExistence type="predicted"/>
<dbReference type="InterPro" id="IPR028098">
    <property type="entry name" value="Glyco_trans_4-like_N"/>
</dbReference>